<accession>A0A9D4GHP9</accession>
<reference evidence="2" key="2">
    <citation type="submission" date="2020-11" db="EMBL/GenBank/DDBJ databases">
        <authorList>
            <person name="McCartney M.A."/>
            <person name="Auch B."/>
            <person name="Kono T."/>
            <person name="Mallez S."/>
            <person name="Becker A."/>
            <person name="Gohl D.M."/>
            <person name="Silverstein K.A.T."/>
            <person name="Koren S."/>
            <person name="Bechman K.B."/>
            <person name="Herman A."/>
            <person name="Abrahante J.E."/>
            <person name="Garbe J."/>
        </authorList>
    </citation>
    <scope>NUCLEOTIDE SEQUENCE</scope>
    <source>
        <strain evidence="2">Duluth1</strain>
        <tissue evidence="2">Whole animal</tissue>
    </source>
</reference>
<name>A0A9D4GHP9_DREPO</name>
<gene>
    <name evidence="2" type="ORF">DPMN_144184</name>
</gene>
<proteinExistence type="predicted"/>
<organism evidence="2 3">
    <name type="scientific">Dreissena polymorpha</name>
    <name type="common">Zebra mussel</name>
    <name type="synonym">Mytilus polymorpha</name>
    <dbReference type="NCBI Taxonomy" id="45954"/>
    <lineage>
        <taxon>Eukaryota</taxon>
        <taxon>Metazoa</taxon>
        <taxon>Spiralia</taxon>
        <taxon>Lophotrochozoa</taxon>
        <taxon>Mollusca</taxon>
        <taxon>Bivalvia</taxon>
        <taxon>Autobranchia</taxon>
        <taxon>Heteroconchia</taxon>
        <taxon>Euheterodonta</taxon>
        <taxon>Imparidentia</taxon>
        <taxon>Neoheterodontei</taxon>
        <taxon>Myida</taxon>
        <taxon>Dreissenoidea</taxon>
        <taxon>Dreissenidae</taxon>
        <taxon>Dreissena</taxon>
    </lineage>
</organism>
<protein>
    <submittedName>
        <fullName evidence="2">Uncharacterized protein</fullName>
    </submittedName>
</protein>
<dbReference type="EMBL" id="JAIWYP010000006">
    <property type="protein sequence ID" value="KAH3815654.1"/>
    <property type="molecule type" value="Genomic_DNA"/>
</dbReference>
<evidence type="ECO:0000313" key="3">
    <source>
        <dbReference type="Proteomes" id="UP000828390"/>
    </source>
</evidence>
<evidence type="ECO:0000256" key="1">
    <source>
        <dbReference type="SAM" id="MobiDB-lite"/>
    </source>
</evidence>
<reference evidence="2" key="1">
    <citation type="journal article" date="2019" name="bioRxiv">
        <title>The Genome of the Zebra Mussel, Dreissena polymorpha: A Resource for Invasive Species Research.</title>
        <authorList>
            <person name="McCartney M.A."/>
            <person name="Auch B."/>
            <person name="Kono T."/>
            <person name="Mallez S."/>
            <person name="Zhang Y."/>
            <person name="Obille A."/>
            <person name="Becker A."/>
            <person name="Abrahante J.E."/>
            <person name="Garbe J."/>
            <person name="Badalamenti J.P."/>
            <person name="Herman A."/>
            <person name="Mangelson H."/>
            <person name="Liachko I."/>
            <person name="Sullivan S."/>
            <person name="Sone E.D."/>
            <person name="Koren S."/>
            <person name="Silverstein K.A.T."/>
            <person name="Beckman K.B."/>
            <person name="Gohl D.M."/>
        </authorList>
    </citation>
    <scope>NUCLEOTIDE SEQUENCE</scope>
    <source>
        <strain evidence="2">Duluth1</strain>
        <tissue evidence="2">Whole animal</tissue>
    </source>
</reference>
<sequence>MAVSSLPAFPTGRTPLQLSKSTSSLGVQRWPPRDMTCDTAERHQGHLCVIIKHRSQGERNQPVQLITMSLCVRYPARRDFLLREHHGPDGNFVKLLSLHGDAIAKKI</sequence>
<feature type="region of interest" description="Disordered" evidence="1">
    <location>
        <begin position="1"/>
        <end position="34"/>
    </location>
</feature>
<evidence type="ECO:0000313" key="2">
    <source>
        <dbReference type="EMBL" id="KAH3815654.1"/>
    </source>
</evidence>
<feature type="compositionally biased region" description="Polar residues" evidence="1">
    <location>
        <begin position="14"/>
        <end position="26"/>
    </location>
</feature>
<keyword evidence="3" id="KW-1185">Reference proteome</keyword>
<dbReference type="Proteomes" id="UP000828390">
    <property type="component" value="Unassembled WGS sequence"/>
</dbReference>
<comment type="caution">
    <text evidence="2">The sequence shown here is derived from an EMBL/GenBank/DDBJ whole genome shotgun (WGS) entry which is preliminary data.</text>
</comment>
<dbReference type="AlphaFoldDB" id="A0A9D4GHP9"/>